<dbReference type="PROSITE" id="PS51099">
    <property type="entry name" value="PTS_EIIB_TYPE_2"/>
    <property type="match status" value="1"/>
</dbReference>
<dbReference type="OrthoDB" id="3175596at2"/>
<dbReference type="Gene3D" id="1.10.10.10">
    <property type="entry name" value="Winged helix-like DNA-binding domain superfamily/Winged helix DNA-binding domain"/>
    <property type="match status" value="2"/>
</dbReference>
<name>A0A4R3KE57_9FIRM</name>
<dbReference type="GO" id="GO:0008982">
    <property type="term" value="F:protein-N(PI)-phosphohistidine-sugar phosphotransferase activity"/>
    <property type="evidence" value="ECO:0007669"/>
    <property type="project" value="InterPro"/>
</dbReference>
<reference evidence="9 10" key="1">
    <citation type="submission" date="2019-03" db="EMBL/GenBank/DDBJ databases">
        <title>Genomic Encyclopedia of Type Strains, Phase IV (KMG-IV): sequencing the most valuable type-strain genomes for metagenomic binning, comparative biology and taxonomic classification.</title>
        <authorList>
            <person name="Goeker M."/>
        </authorList>
    </citation>
    <scope>NUCLEOTIDE SEQUENCE [LARGE SCALE GENOMIC DNA]</scope>
    <source>
        <strain evidence="9 10">DSM 29489</strain>
    </source>
</reference>
<accession>A0A4R3KE57</accession>
<keyword evidence="2" id="KW-0677">Repeat</keyword>
<dbReference type="PANTHER" id="PTHR30185:SF13">
    <property type="entry name" value="LICABCH OPERON REGULATOR-RELATED"/>
    <property type="match status" value="1"/>
</dbReference>
<dbReference type="InterPro" id="IPR036095">
    <property type="entry name" value="PTS_EIIB-like_sf"/>
</dbReference>
<dbReference type="SUPFAM" id="SSF52794">
    <property type="entry name" value="PTS system IIB component-like"/>
    <property type="match status" value="1"/>
</dbReference>
<gene>
    <name evidence="9" type="ORF">EDD59_10311</name>
</gene>
<evidence type="ECO:0000259" key="8">
    <source>
        <dbReference type="PROSITE" id="PS51372"/>
    </source>
</evidence>
<organism evidence="9 10">
    <name type="scientific">Muricomes intestini</name>
    <dbReference type="NCBI Taxonomy" id="1796634"/>
    <lineage>
        <taxon>Bacteria</taxon>
        <taxon>Bacillati</taxon>
        <taxon>Bacillota</taxon>
        <taxon>Clostridia</taxon>
        <taxon>Lachnospirales</taxon>
        <taxon>Lachnospiraceae</taxon>
        <taxon>Muricomes</taxon>
    </lineage>
</organism>
<feature type="domain" description="PTS EIIB type-2" evidence="7">
    <location>
        <begin position="410"/>
        <end position="499"/>
    </location>
</feature>
<evidence type="ECO:0000256" key="4">
    <source>
        <dbReference type="ARBA" id="ARBA00023159"/>
    </source>
</evidence>
<feature type="domain" description="PRD" evidence="8">
    <location>
        <begin position="183"/>
        <end position="288"/>
    </location>
</feature>
<sequence length="648" mass="75402">MFLPREKKILNLLLKSEKKLTTSQVAAELKVSPRTIKTDVKKINTELERHSCFIRTRQGVGLWLDFDENGKRYLKTAIYEESDLYMSAEARKYYIAVALLNSKEYTSMESLAGRFYVSKGTVVNDVNELEPFWRKFDIAFSKKVKYGIKAEGMESQTRLALIDALKKVAGAPGKAAAEKIQPMFENVDLNQLKDIIKGTEKRFHFILTDISFDEFLIQLAVMLQRLEMGHGMDDKAKDVALHIERKEWFISQFLKEQIAEYTRIEVPEKEMEYLICCLRGMRFQVPMVKEKNLKKMRSRAPEMFDYMMKILEEIDEKYHLNLEEDDELSYAMFDHLECMVHRIQSKMYLTNPILESVKKEMFYEYEIASYLIAKFSAKYEVETTEDEIGYITFHIGASIERMTQKKKKSFTVTIVCMTGIGTSQFISMKLKRLFPNIEVSKIISANMAEGLDERGQDFVISTIPLYLEKIEVIQVSPVLNEEDVRRIQKHIHKQENKQTEEKFTYFYLKNLLHEEITILNCDLKSKEEVMELLGKRMIREGYVDAGYVDSIFERERLSDTCIGSLIAIPHAFDGHILRQGIGLLTLKKPVAWGNEKVQIVFMLALNTKAENHFQGIFGEMLDLTKNSKDVAQMLKARKFNEIEIFKRG</sequence>
<dbReference type="Pfam" id="PF00359">
    <property type="entry name" value="PTS_EIIA_2"/>
    <property type="match status" value="1"/>
</dbReference>
<dbReference type="PROSITE" id="PS51372">
    <property type="entry name" value="PRD_2"/>
    <property type="match status" value="2"/>
</dbReference>
<keyword evidence="3" id="KW-0805">Transcription regulation</keyword>
<evidence type="ECO:0000256" key="2">
    <source>
        <dbReference type="ARBA" id="ARBA00022737"/>
    </source>
</evidence>
<dbReference type="InterPro" id="IPR036388">
    <property type="entry name" value="WH-like_DNA-bd_sf"/>
</dbReference>
<evidence type="ECO:0000256" key="3">
    <source>
        <dbReference type="ARBA" id="ARBA00023015"/>
    </source>
</evidence>
<keyword evidence="1" id="KW-0808">Transferase</keyword>
<dbReference type="Proteomes" id="UP000295726">
    <property type="component" value="Unassembled WGS sequence"/>
</dbReference>
<dbReference type="Gene3D" id="3.40.930.10">
    <property type="entry name" value="Mannitol-specific EII, Chain A"/>
    <property type="match status" value="1"/>
</dbReference>
<dbReference type="Gene3D" id="1.10.1790.10">
    <property type="entry name" value="PRD domain"/>
    <property type="match status" value="2"/>
</dbReference>
<dbReference type="SUPFAM" id="SSF55804">
    <property type="entry name" value="Phoshotransferase/anion transport protein"/>
    <property type="match status" value="1"/>
</dbReference>
<dbReference type="CDD" id="cd00211">
    <property type="entry name" value="PTS_IIA_fru"/>
    <property type="match status" value="1"/>
</dbReference>
<dbReference type="RefSeq" id="WP_132378824.1">
    <property type="nucleotide sequence ID" value="NZ_DAIPCY010000009.1"/>
</dbReference>
<dbReference type="CDD" id="cd05568">
    <property type="entry name" value="PTS_IIB_bgl_like"/>
    <property type="match status" value="1"/>
</dbReference>
<proteinExistence type="predicted"/>
<dbReference type="GO" id="GO:0006355">
    <property type="term" value="P:regulation of DNA-templated transcription"/>
    <property type="evidence" value="ECO:0007669"/>
    <property type="project" value="InterPro"/>
</dbReference>
<dbReference type="InterPro" id="IPR050661">
    <property type="entry name" value="BglG_antiterminators"/>
</dbReference>
<evidence type="ECO:0000259" key="6">
    <source>
        <dbReference type="PROSITE" id="PS51094"/>
    </source>
</evidence>
<dbReference type="InterPro" id="IPR011608">
    <property type="entry name" value="PRD"/>
</dbReference>
<comment type="caution">
    <text evidence="9">The sequence shown here is derived from an EMBL/GenBank/DDBJ whole genome shotgun (WGS) entry which is preliminary data.</text>
</comment>
<evidence type="ECO:0000313" key="10">
    <source>
        <dbReference type="Proteomes" id="UP000295726"/>
    </source>
</evidence>
<dbReference type="GO" id="GO:0009401">
    <property type="term" value="P:phosphoenolpyruvate-dependent sugar phosphotransferase system"/>
    <property type="evidence" value="ECO:0007669"/>
    <property type="project" value="InterPro"/>
</dbReference>
<dbReference type="InterPro" id="IPR016152">
    <property type="entry name" value="PTrfase/Anion_transptr"/>
</dbReference>
<keyword evidence="4" id="KW-0010">Activator</keyword>
<feature type="domain" description="PTS EIIA type-2" evidence="6">
    <location>
        <begin position="510"/>
        <end position="648"/>
    </location>
</feature>
<evidence type="ECO:0000256" key="1">
    <source>
        <dbReference type="ARBA" id="ARBA00022679"/>
    </source>
</evidence>
<dbReference type="InterPro" id="IPR013196">
    <property type="entry name" value="HTH_11"/>
</dbReference>
<evidence type="ECO:0000256" key="5">
    <source>
        <dbReference type="ARBA" id="ARBA00023163"/>
    </source>
</evidence>
<keyword evidence="5" id="KW-0804">Transcription</keyword>
<dbReference type="EMBL" id="SLZZ01000003">
    <property type="protein sequence ID" value="TCS81596.1"/>
    <property type="molecule type" value="Genomic_DNA"/>
</dbReference>
<dbReference type="InterPro" id="IPR036634">
    <property type="entry name" value="PRD_sf"/>
</dbReference>
<keyword evidence="10" id="KW-1185">Reference proteome</keyword>
<dbReference type="SUPFAM" id="SSF63520">
    <property type="entry name" value="PTS-regulatory domain, PRD"/>
    <property type="match status" value="2"/>
</dbReference>
<dbReference type="PROSITE" id="PS00372">
    <property type="entry name" value="PTS_EIIA_TYPE_2_HIS"/>
    <property type="match status" value="1"/>
</dbReference>
<dbReference type="PANTHER" id="PTHR30185">
    <property type="entry name" value="CRYPTIC BETA-GLUCOSIDE BGL OPERON ANTITERMINATOR"/>
    <property type="match status" value="1"/>
</dbReference>
<protein>
    <submittedName>
        <fullName evidence="9">Lichenan operon transcriptional antiterminator</fullName>
    </submittedName>
</protein>
<evidence type="ECO:0000259" key="7">
    <source>
        <dbReference type="PROSITE" id="PS51099"/>
    </source>
</evidence>
<dbReference type="Pfam" id="PF00874">
    <property type="entry name" value="PRD"/>
    <property type="match status" value="2"/>
</dbReference>
<feature type="domain" description="PRD" evidence="8">
    <location>
        <begin position="298"/>
        <end position="405"/>
    </location>
</feature>
<dbReference type="Pfam" id="PF05043">
    <property type="entry name" value="Mga"/>
    <property type="match status" value="1"/>
</dbReference>
<dbReference type="InterPro" id="IPR002178">
    <property type="entry name" value="PTS_EIIA_type-2_dom"/>
</dbReference>
<dbReference type="AlphaFoldDB" id="A0A4R3KE57"/>
<dbReference type="InterPro" id="IPR007737">
    <property type="entry name" value="Mga_HTH"/>
</dbReference>
<dbReference type="Pfam" id="PF08279">
    <property type="entry name" value="HTH_11"/>
    <property type="match status" value="1"/>
</dbReference>
<dbReference type="InterPro" id="IPR013011">
    <property type="entry name" value="PTS_EIIB_2"/>
</dbReference>
<dbReference type="Gene3D" id="3.40.50.2300">
    <property type="match status" value="1"/>
</dbReference>
<dbReference type="PROSITE" id="PS51094">
    <property type="entry name" value="PTS_EIIA_TYPE_2"/>
    <property type="match status" value="1"/>
</dbReference>
<evidence type="ECO:0000313" key="9">
    <source>
        <dbReference type="EMBL" id="TCS81596.1"/>
    </source>
</evidence>